<protein>
    <submittedName>
        <fullName evidence="2">DUF192 domain-containing protein</fullName>
    </submittedName>
</protein>
<proteinExistence type="predicted"/>
<name>A0A915HVZ1_ROMCU</name>
<accession>A0A915HVZ1</accession>
<dbReference type="WBParaSite" id="nRc.2.0.1.t05955-RA">
    <property type="protein sequence ID" value="nRc.2.0.1.t05955-RA"/>
    <property type="gene ID" value="nRc.2.0.1.g05955"/>
</dbReference>
<evidence type="ECO:0000313" key="1">
    <source>
        <dbReference type="Proteomes" id="UP000887565"/>
    </source>
</evidence>
<keyword evidence="1" id="KW-1185">Reference proteome</keyword>
<reference evidence="2" key="1">
    <citation type="submission" date="2022-11" db="UniProtKB">
        <authorList>
            <consortium name="WormBaseParasite"/>
        </authorList>
    </citation>
    <scope>IDENTIFICATION</scope>
</reference>
<dbReference type="Proteomes" id="UP000887565">
    <property type="component" value="Unplaced"/>
</dbReference>
<evidence type="ECO:0000313" key="2">
    <source>
        <dbReference type="WBParaSite" id="nRc.2.0.1.t05955-RA"/>
    </source>
</evidence>
<organism evidence="1 2">
    <name type="scientific">Romanomermis culicivorax</name>
    <name type="common">Nematode worm</name>
    <dbReference type="NCBI Taxonomy" id="13658"/>
    <lineage>
        <taxon>Eukaryota</taxon>
        <taxon>Metazoa</taxon>
        <taxon>Ecdysozoa</taxon>
        <taxon>Nematoda</taxon>
        <taxon>Enoplea</taxon>
        <taxon>Dorylaimia</taxon>
        <taxon>Mermithida</taxon>
        <taxon>Mermithoidea</taxon>
        <taxon>Mermithidae</taxon>
        <taxon>Romanomermis</taxon>
    </lineage>
</organism>
<dbReference type="AlphaFoldDB" id="A0A915HVZ1"/>
<sequence length="107" mass="12816">MRHYKPRRIYQTKRQKIDRDIAACDIGALAVNAENLVIFTKLFCRCLRVNDKKRNILPNTTTFMIYIPTRWMFRMFTEHGTQLFLLDHKDCPCKSGQLTQLMSRQKY</sequence>